<feature type="domain" description="HTH lysR-type" evidence="5">
    <location>
        <begin position="2"/>
        <end position="59"/>
    </location>
</feature>
<reference evidence="6 7" key="1">
    <citation type="submission" date="2019-05" db="EMBL/GenBank/DDBJ databases">
        <title>Kocuria coralli sp. nov., a novel actinobacterium isolated from coral reef seawater.</title>
        <authorList>
            <person name="Li J."/>
        </authorList>
    </citation>
    <scope>NUCLEOTIDE SEQUENCE [LARGE SCALE GENOMIC DNA]</scope>
    <source>
        <strain evidence="6 7">SCSIO 13007</strain>
    </source>
</reference>
<comment type="caution">
    <text evidence="6">The sequence shown here is derived from an EMBL/GenBank/DDBJ whole genome shotgun (WGS) entry which is preliminary data.</text>
</comment>
<evidence type="ECO:0000313" key="6">
    <source>
        <dbReference type="EMBL" id="KAA9392937.1"/>
    </source>
</evidence>
<dbReference type="InterPro" id="IPR005119">
    <property type="entry name" value="LysR_subst-bd"/>
</dbReference>
<evidence type="ECO:0000256" key="2">
    <source>
        <dbReference type="ARBA" id="ARBA00023015"/>
    </source>
</evidence>
<keyword evidence="4" id="KW-0804">Transcription</keyword>
<evidence type="ECO:0000256" key="3">
    <source>
        <dbReference type="ARBA" id="ARBA00023125"/>
    </source>
</evidence>
<dbReference type="Gene3D" id="3.40.190.290">
    <property type="match status" value="1"/>
</dbReference>
<comment type="similarity">
    <text evidence="1">Belongs to the LysR transcriptional regulatory family.</text>
</comment>
<dbReference type="GO" id="GO:0032993">
    <property type="term" value="C:protein-DNA complex"/>
    <property type="evidence" value="ECO:0007669"/>
    <property type="project" value="TreeGrafter"/>
</dbReference>
<dbReference type="RefSeq" id="WP_158035063.1">
    <property type="nucleotide sequence ID" value="NZ_ML708637.1"/>
</dbReference>
<proteinExistence type="inferred from homology"/>
<evidence type="ECO:0000256" key="4">
    <source>
        <dbReference type="ARBA" id="ARBA00023163"/>
    </source>
</evidence>
<keyword evidence="2" id="KW-0805">Transcription regulation</keyword>
<dbReference type="PANTHER" id="PTHR30346">
    <property type="entry name" value="TRANSCRIPTIONAL DUAL REGULATOR HCAR-RELATED"/>
    <property type="match status" value="1"/>
</dbReference>
<protein>
    <submittedName>
        <fullName evidence="6">LysR family transcriptional regulator</fullName>
    </submittedName>
</protein>
<dbReference type="PANTHER" id="PTHR30346:SF29">
    <property type="entry name" value="LYSR SUBSTRATE-BINDING"/>
    <property type="match status" value="1"/>
</dbReference>
<accession>A0A5J5KT41</accession>
<sequence>MLSLPRLRLLREVHRTGSLTAAARTLNYTPSAVSQQLKLLEREAGTSLLEPVGRGVRLTPAAEGLVGHTERILAHLEEAEADLAAAQDEVRGPLRVAAFQSAMLTVAPTVLDALARDHPDLHVTITQREVEDAFEGLLAHEFDLIISEEYLGIPDPLREGVDRVELLRDPLHLALPPEGPWSARPRHLSDLGQAPWALDPVDTPTGAWARAVCRQAGFEPQVRIDTLNPLLQVDFVRSGHAVAFVPALLGSRHLNGVRSVGLAGAPYRLLSIQVRSGRTRHPAVVACRVAIVEAVTQMSADTPQWAL</sequence>
<dbReference type="SUPFAM" id="SSF46785">
    <property type="entry name" value="Winged helix' DNA-binding domain"/>
    <property type="match status" value="1"/>
</dbReference>
<dbReference type="OrthoDB" id="3673085at2"/>
<organism evidence="6 7">
    <name type="scientific">Kocuria coralli</name>
    <dbReference type="NCBI Taxonomy" id="1461025"/>
    <lineage>
        <taxon>Bacteria</taxon>
        <taxon>Bacillati</taxon>
        <taxon>Actinomycetota</taxon>
        <taxon>Actinomycetes</taxon>
        <taxon>Micrococcales</taxon>
        <taxon>Micrococcaceae</taxon>
        <taxon>Kocuria</taxon>
    </lineage>
</organism>
<dbReference type="PROSITE" id="PS50931">
    <property type="entry name" value="HTH_LYSR"/>
    <property type="match status" value="1"/>
</dbReference>
<evidence type="ECO:0000259" key="5">
    <source>
        <dbReference type="PROSITE" id="PS50931"/>
    </source>
</evidence>
<dbReference type="Pfam" id="PF03466">
    <property type="entry name" value="LysR_substrate"/>
    <property type="match status" value="1"/>
</dbReference>
<name>A0A5J5KT41_9MICC</name>
<dbReference type="InterPro" id="IPR000847">
    <property type="entry name" value="LysR_HTH_N"/>
</dbReference>
<gene>
    <name evidence="6" type="ORF">FCK90_14745</name>
</gene>
<dbReference type="InterPro" id="IPR036388">
    <property type="entry name" value="WH-like_DNA-bd_sf"/>
</dbReference>
<dbReference type="EMBL" id="SZWF01000038">
    <property type="protein sequence ID" value="KAA9392937.1"/>
    <property type="molecule type" value="Genomic_DNA"/>
</dbReference>
<keyword evidence="7" id="KW-1185">Reference proteome</keyword>
<dbReference type="Gene3D" id="1.10.10.10">
    <property type="entry name" value="Winged helix-like DNA-binding domain superfamily/Winged helix DNA-binding domain"/>
    <property type="match status" value="1"/>
</dbReference>
<dbReference type="InterPro" id="IPR036390">
    <property type="entry name" value="WH_DNA-bd_sf"/>
</dbReference>
<dbReference type="Pfam" id="PF00126">
    <property type="entry name" value="HTH_1"/>
    <property type="match status" value="1"/>
</dbReference>
<dbReference type="AlphaFoldDB" id="A0A5J5KT41"/>
<dbReference type="Proteomes" id="UP000325957">
    <property type="component" value="Unassembled WGS sequence"/>
</dbReference>
<dbReference type="SUPFAM" id="SSF53850">
    <property type="entry name" value="Periplasmic binding protein-like II"/>
    <property type="match status" value="1"/>
</dbReference>
<evidence type="ECO:0000256" key="1">
    <source>
        <dbReference type="ARBA" id="ARBA00009437"/>
    </source>
</evidence>
<dbReference type="GO" id="GO:0003700">
    <property type="term" value="F:DNA-binding transcription factor activity"/>
    <property type="evidence" value="ECO:0007669"/>
    <property type="project" value="InterPro"/>
</dbReference>
<keyword evidence="3" id="KW-0238">DNA-binding</keyword>
<evidence type="ECO:0000313" key="7">
    <source>
        <dbReference type="Proteomes" id="UP000325957"/>
    </source>
</evidence>
<dbReference type="GO" id="GO:0003677">
    <property type="term" value="F:DNA binding"/>
    <property type="evidence" value="ECO:0007669"/>
    <property type="project" value="UniProtKB-KW"/>
</dbReference>